<organism evidence="5 6">
    <name type="scientific">Fluctibacter corallii</name>
    <dbReference type="NCBI Taxonomy" id="2984329"/>
    <lineage>
        <taxon>Bacteria</taxon>
        <taxon>Pseudomonadati</taxon>
        <taxon>Pseudomonadota</taxon>
        <taxon>Gammaproteobacteria</taxon>
        <taxon>Alteromonadales</taxon>
        <taxon>Alteromonadaceae</taxon>
        <taxon>Fluctibacter</taxon>
    </lineage>
</organism>
<keyword evidence="6" id="KW-1185">Reference proteome</keyword>
<dbReference type="EMBL" id="JAOWKX010000004">
    <property type="protein sequence ID" value="MCV2884871.1"/>
    <property type="molecule type" value="Genomic_DNA"/>
</dbReference>
<protein>
    <submittedName>
        <fullName evidence="5">ABC transporter ATP-binding protein</fullName>
    </submittedName>
</protein>
<keyword evidence="2" id="KW-0547">Nucleotide-binding</keyword>
<dbReference type="SMART" id="SM00382">
    <property type="entry name" value="AAA"/>
    <property type="match status" value="1"/>
</dbReference>
<dbReference type="Gene3D" id="3.40.50.300">
    <property type="entry name" value="P-loop containing nucleotide triphosphate hydrolases"/>
    <property type="match status" value="1"/>
</dbReference>
<proteinExistence type="predicted"/>
<keyword evidence="1" id="KW-0813">Transport</keyword>
<dbReference type="PANTHER" id="PTHR42711:SF1">
    <property type="entry name" value="ABC-TRANSPORT PROTEIN, ATP-BINDING COMPONENT"/>
    <property type="match status" value="1"/>
</dbReference>
<evidence type="ECO:0000313" key="6">
    <source>
        <dbReference type="Proteomes" id="UP001652504"/>
    </source>
</evidence>
<evidence type="ECO:0000256" key="3">
    <source>
        <dbReference type="ARBA" id="ARBA00022840"/>
    </source>
</evidence>
<dbReference type="InterPro" id="IPR003593">
    <property type="entry name" value="AAA+_ATPase"/>
</dbReference>
<dbReference type="PANTHER" id="PTHR42711">
    <property type="entry name" value="ABC TRANSPORTER ATP-BINDING PROTEIN"/>
    <property type="match status" value="1"/>
</dbReference>
<accession>A0ABT3A865</accession>
<dbReference type="Pfam" id="PF00005">
    <property type="entry name" value="ABC_tran"/>
    <property type="match status" value="1"/>
</dbReference>
<sequence>MLSVNQFSKHYGDFTAVSDLSFTVEKGDVVALLGANGSGKTTTINAICRLVDFESGDITFDGKSVKHSAKYLKRVGAVLGGCRNINWRLSPIQNAEYFARLHNAKQRDFRPFIQQLLDLLGLREYQHHITRTLSTGNKQKTALLCALAHNPNLLLLDEPTLGLDMETVEALEHTLKSFAQQGEHGFLITSHDMHFIDRLCQRVIVIDKGKEIFSGDISTLKDQLYRYELNIEVAADVLPLLLKEVPKHWPSNIAMTPTDKGIQIFYNLPDAVFPTIQWLNDNAIRPSHLSINELTIENAYRTLLTTSKAH</sequence>
<dbReference type="InterPro" id="IPR003439">
    <property type="entry name" value="ABC_transporter-like_ATP-bd"/>
</dbReference>
<dbReference type="InterPro" id="IPR027417">
    <property type="entry name" value="P-loop_NTPase"/>
</dbReference>
<evidence type="ECO:0000313" key="5">
    <source>
        <dbReference type="EMBL" id="MCV2884871.1"/>
    </source>
</evidence>
<evidence type="ECO:0000256" key="1">
    <source>
        <dbReference type="ARBA" id="ARBA00022448"/>
    </source>
</evidence>
<dbReference type="PROSITE" id="PS50893">
    <property type="entry name" value="ABC_TRANSPORTER_2"/>
    <property type="match status" value="1"/>
</dbReference>
<dbReference type="CDD" id="cd03230">
    <property type="entry name" value="ABC_DR_subfamily_A"/>
    <property type="match status" value="1"/>
</dbReference>
<keyword evidence="3 5" id="KW-0067">ATP-binding</keyword>
<evidence type="ECO:0000259" key="4">
    <source>
        <dbReference type="PROSITE" id="PS50893"/>
    </source>
</evidence>
<evidence type="ECO:0000256" key="2">
    <source>
        <dbReference type="ARBA" id="ARBA00022741"/>
    </source>
</evidence>
<dbReference type="RefSeq" id="WP_263712153.1">
    <property type="nucleotide sequence ID" value="NZ_JAOWKX010000004.1"/>
</dbReference>
<feature type="domain" description="ABC transporter" evidence="4">
    <location>
        <begin position="2"/>
        <end position="233"/>
    </location>
</feature>
<comment type="caution">
    <text evidence="5">The sequence shown here is derived from an EMBL/GenBank/DDBJ whole genome shotgun (WGS) entry which is preliminary data.</text>
</comment>
<name>A0ABT3A865_9ALTE</name>
<reference evidence="5 6" key="1">
    <citation type="submission" date="2022-10" db="EMBL/GenBank/DDBJ databases">
        <title>Aestuariibacter sp. AA17 isolated from Montipora capitata coral fragment.</title>
        <authorList>
            <person name="Emsley S.A."/>
            <person name="Pfannmuller K.M."/>
            <person name="Loughran R.M."/>
            <person name="Shlafstein M."/>
            <person name="Papke E."/>
            <person name="Saw J.H."/>
            <person name="Ushijima B."/>
            <person name="Videau P."/>
        </authorList>
    </citation>
    <scope>NUCLEOTIDE SEQUENCE [LARGE SCALE GENOMIC DNA]</scope>
    <source>
        <strain evidence="5 6">AA17</strain>
    </source>
</reference>
<gene>
    <name evidence="5" type="ORF">OE749_09200</name>
</gene>
<dbReference type="SUPFAM" id="SSF52540">
    <property type="entry name" value="P-loop containing nucleoside triphosphate hydrolases"/>
    <property type="match status" value="1"/>
</dbReference>
<dbReference type="GO" id="GO:0005524">
    <property type="term" value="F:ATP binding"/>
    <property type="evidence" value="ECO:0007669"/>
    <property type="project" value="UniProtKB-KW"/>
</dbReference>
<dbReference type="InterPro" id="IPR050763">
    <property type="entry name" value="ABC_transporter_ATP-binding"/>
</dbReference>
<dbReference type="Proteomes" id="UP001652504">
    <property type="component" value="Unassembled WGS sequence"/>
</dbReference>